<protein>
    <submittedName>
        <fullName evidence="2">Uncharacterized protein</fullName>
    </submittedName>
</protein>
<evidence type="ECO:0000313" key="3">
    <source>
        <dbReference type="Proteomes" id="UP000014809"/>
    </source>
</evidence>
<dbReference type="OrthoDB" id="4398434at2"/>
<dbReference type="AlphaFoldDB" id="S4XEA3"/>
<dbReference type="KEGG" id="cter:A606_09080"/>
<accession>S4XEA3</accession>
<evidence type="ECO:0000256" key="1">
    <source>
        <dbReference type="SAM" id="MobiDB-lite"/>
    </source>
</evidence>
<reference evidence="2 3" key="1">
    <citation type="submission" date="2012-06" db="EMBL/GenBank/DDBJ databases">
        <title>Complete genome sequence of Corynebacterium terpenotabidum Y-11 (=DSM 44721).</title>
        <authorList>
            <person name="Ruckert C."/>
            <person name="Albersmeier A."/>
            <person name="Al-Dilaimi A."/>
            <person name="Szczepanowski R."/>
            <person name="Kalinowski J."/>
        </authorList>
    </citation>
    <scope>NUCLEOTIDE SEQUENCE [LARGE SCALE GENOMIC DNA]</scope>
    <source>
        <strain evidence="2 3">Y-11</strain>
    </source>
</reference>
<sequence>MSHYNLYSALGLDRSATCVELIREIDARLASGTIVGSLGEELTLARAVLGNPYRRQLYDQKLADPYAPQITQDALRQLSSLPVASAPETAPEVSPTRAFTPVSSEPHAPRSRWPLFAAIGIIVVAVAVSAGLIVKGGSDDSDEGYADATFTQAETAVTTTTATPTSVTSEPVTPVGLEKAPVSDHHGDTAVNEEEDICGGRVCDTAVVYLDGAVELSSGAFTQDYVQPVTTITVTDDAFSRSFSSVTGDTKKSQYISGISVYSRGDGQLHILLVNAVSGLTMQPRLLPDGQRIVIDIYPG</sequence>
<dbReference type="EMBL" id="CP003696">
    <property type="protein sequence ID" value="AGP31457.1"/>
    <property type="molecule type" value="Genomic_DNA"/>
</dbReference>
<dbReference type="PATRIC" id="fig|1200352.3.peg.1846"/>
<feature type="region of interest" description="Disordered" evidence="1">
    <location>
        <begin position="86"/>
        <end position="105"/>
    </location>
</feature>
<organism evidence="2 3">
    <name type="scientific">Corynebacterium terpenotabidum Y-11</name>
    <dbReference type="NCBI Taxonomy" id="1200352"/>
    <lineage>
        <taxon>Bacteria</taxon>
        <taxon>Bacillati</taxon>
        <taxon>Actinomycetota</taxon>
        <taxon>Actinomycetes</taxon>
        <taxon>Mycobacteriales</taxon>
        <taxon>Corynebacteriaceae</taxon>
        <taxon>Corynebacterium</taxon>
    </lineage>
</organism>
<dbReference type="STRING" id="1200352.A606_09080"/>
<dbReference type="RefSeq" id="WP_020441813.1">
    <property type="nucleotide sequence ID" value="NC_021663.1"/>
</dbReference>
<evidence type="ECO:0000313" key="2">
    <source>
        <dbReference type="EMBL" id="AGP31457.1"/>
    </source>
</evidence>
<proteinExistence type="predicted"/>
<gene>
    <name evidence="2" type="ORF">A606_09080</name>
</gene>
<name>S4XEA3_9CORY</name>
<dbReference type="HOGENOM" id="CLU_926578_0_0_11"/>
<keyword evidence="3" id="KW-1185">Reference proteome</keyword>
<dbReference type="Proteomes" id="UP000014809">
    <property type="component" value="Chromosome"/>
</dbReference>